<evidence type="ECO:0000313" key="11">
    <source>
        <dbReference type="EMBL" id="SFJ98040.1"/>
    </source>
</evidence>
<evidence type="ECO:0000256" key="6">
    <source>
        <dbReference type="ARBA" id="ARBA00022801"/>
    </source>
</evidence>
<dbReference type="EMBL" id="FORY01000017">
    <property type="protein sequence ID" value="SFJ98040.1"/>
    <property type="molecule type" value="Genomic_DNA"/>
</dbReference>
<evidence type="ECO:0000259" key="10">
    <source>
        <dbReference type="PROSITE" id="PS51462"/>
    </source>
</evidence>
<dbReference type="STRING" id="576117.SAMN04488138_11743"/>
<dbReference type="InterPro" id="IPR050241">
    <property type="entry name" value="NAD-cap_RNA_hydrolase_NudC"/>
</dbReference>
<dbReference type="Proteomes" id="UP000183299">
    <property type="component" value="Unassembled WGS sequence"/>
</dbReference>
<dbReference type="InterPro" id="IPR000086">
    <property type="entry name" value="NUDIX_hydrolase_dom"/>
</dbReference>
<dbReference type="Gene3D" id="3.90.79.10">
    <property type="entry name" value="Nucleoside Triphosphate Pyrophosphohydrolase"/>
    <property type="match status" value="1"/>
</dbReference>
<dbReference type="SUPFAM" id="SSF55811">
    <property type="entry name" value="Nudix"/>
    <property type="match status" value="1"/>
</dbReference>
<dbReference type="GO" id="GO:0006742">
    <property type="term" value="P:NADP+ catabolic process"/>
    <property type="evidence" value="ECO:0007669"/>
    <property type="project" value="TreeGrafter"/>
</dbReference>
<evidence type="ECO:0000313" key="12">
    <source>
        <dbReference type="Proteomes" id="UP000183299"/>
    </source>
</evidence>
<dbReference type="PANTHER" id="PTHR42904:SF6">
    <property type="entry name" value="NAD-CAPPED RNA HYDROLASE NUDT12"/>
    <property type="match status" value="1"/>
</dbReference>
<dbReference type="InterPro" id="IPR015797">
    <property type="entry name" value="NUDIX_hydrolase-like_dom_sf"/>
</dbReference>
<dbReference type="NCBIfam" id="NF001299">
    <property type="entry name" value="PRK00241.1"/>
    <property type="match status" value="1"/>
</dbReference>
<feature type="domain" description="Nudix hydrolase" evidence="10">
    <location>
        <begin position="192"/>
        <end position="321"/>
    </location>
</feature>
<dbReference type="Gene3D" id="3.90.79.20">
    <property type="match status" value="1"/>
</dbReference>
<gene>
    <name evidence="11" type="ORF">SAMN04488138_11743</name>
</gene>
<evidence type="ECO:0000256" key="5">
    <source>
        <dbReference type="ARBA" id="ARBA00022723"/>
    </source>
</evidence>
<dbReference type="Pfam" id="PF00293">
    <property type="entry name" value="NUDIX"/>
    <property type="match status" value="1"/>
</dbReference>
<dbReference type="GO" id="GO:0035529">
    <property type="term" value="F:NADH pyrophosphatase activity"/>
    <property type="evidence" value="ECO:0007669"/>
    <property type="project" value="TreeGrafter"/>
</dbReference>
<dbReference type="PROSITE" id="PS51462">
    <property type="entry name" value="NUDIX"/>
    <property type="match status" value="1"/>
</dbReference>
<dbReference type="GO" id="GO:0046872">
    <property type="term" value="F:metal ion binding"/>
    <property type="evidence" value="ECO:0007669"/>
    <property type="project" value="UniProtKB-KW"/>
</dbReference>
<dbReference type="EC" id="3.6.1.22" evidence="4"/>
<accession>A0A1I3VS93</accession>
<dbReference type="InterPro" id="IPR015376">
    <property type="entry name" value="Znr_NADH_PPase"/>
</dbReference>
<dbReference type="AlphaFoldDB" id="A0A1I3VS93"/>
<evidence type="ECO:0000256" key="8">
    <source>
        <dbReference type="ARBA" id="ARBA00023027"/>
    </source>
</evidence>
<evidence type="ECO:0000256" key="4">
    <source>
        <dbReference type="ARBA" id="ARBA00012381"/>
    </source>
</evidence>
<dbReference type="PROSITE" id="PS00893">
    <property type="entry name" value="NUDIX_BOX"/>
    <property type="match status" value="1"/>
</dbReference>
<reference evidence="11 12" key="1">
    <citation type="submission" date="2016-10" db="EMBL/GenBank/DDBJ databases">
        <authorList>
            <person name="de Groot N.N."/>
        </authorList>
    </citation>
    <scope>NUCLEOTIDE SEQUENCE [LARGE SCALE GENOMIC DNA]</scope>
    <source>
        <strain evidence="11 12">CGMCC 1.8891</strain>
    </source>
</reference>
<dbReference type="InterPro" id="IPR020084">
    <property type="entry name" value="NUDIX_hydrolase_CS"/>
</dbReference>
<evidence type="ECO:0000256" key="3">
    <source>
        <dbReference type="ARBA" id="ARBA00009595"/>
    </source>
</evidence>
<comment type="cofactor">
    <cofactor evidence="1">
        <name>Mg(2+)</name>
        <dbReference type="ChEBI" id="CHEBI:18420"/>
    </cofactor>
</comment>
<comment type="catalytic activity">
    <reaction evidence="9">
        <text>a 5'-end NAD(+)-phospho-ribonucleoside in mRNA + H2O = a 5'-end phospho-adenosine-phospho-ribonucleoside in mRNA + beta-nicotinamide D-ribonucleotide + 2 H(+)</text>
        <dbReference type="Rhea" id="RHEA:60876"/>
        <dbReference type="Rhea" id="RHEA-COMP:15698"/>
        <dbReference type="Rhea" id="RHEA-COMP:15719"/>
        <dbReference type="ChEBI" id="CHEBI:14649"/>
        <dbReference type="ChEBI" id="CHEBI:15377"/>
        <dbReference type="ChEBI" id="CHEBI:15378"/>
        <dbReference type="ChEBI" id="CHEBI:144029"/>
        <dbReference type="ChEBI" id="CHEBI:144051"/>
    </reaction>
    <physiologicalReaction direction="left-to-right" evidence="9">
        <dbReference type="Rhea" id="RHEA:60877"/>
    </physiologicalReaction>
</comment>
<dbReference type="GO" id="GO:0005829">
    <property type="term" value="C:cytosol"/>
    <property type="evidence" value="ECO:0007669"/>
    <property type="project" value="TreeGrafter"/>
</dbReference>
<keyword evidence="8" id="KW-0520">NAD</keyword>
<keyword evidence="5" id="KW-0479">Metal-binding</keyword>
<comment type="similarity">
    <text evidence="3">Belongs to the Nudix hydrolase family. NudC subfamily.</text>
</comment>
<organism evidence="11 12">
    <name type="scientific">Celeribacter halophilus</name>
    <dbReference type="NCBI Taxonomy" id="576117"/>
    <lineage>
        <taxon>Bacteria</taxon>
        <taxon>Pseudomonadati</taxon>
        <taxon>Pseudomonadota</taxon>
        <taxon>Alphaproteobacteria</taxon>
        <taxon>Rhodobacterales</taxon>
        <taxon>Roseobacteraceae</taxon>
        <taxon>Celeribacter</taxon>
    </lineage>
</organism>
<dbReference type="Pfam" id="PF09296">
    <property type="entry name" value="NUDIX-like"/>
    <property type="match status" value="1"/>
</dbReference>
<dbReference type="InterPro" id="IPR015375">
    <property type="entry name" value="NADH_PPase-like_N"/>
</dbReference>
<evidence type="ECO:0000256" key="1">
    <source>
        <dbReference type="ARBA" id="ARBA00001946"/>
    </source>
</evidence>
<dbReference type="PANTHER" id="PTHR42904">
    <property type="entry name" value="NUDIX HYDROLASE, NUDC SUBFAMILY"/>
    <property type="match status" value="1"/>
</dbReference>
<comment type="cofactor">
    <cofactor evidence="2">
        <name>Zn(2+)</name>
        <dbReference type="ChEBI" id="CHEBI:29105"/>
    </cofactor>
</comment>
<dbReference type="InterPro" id="IPR049734">
    <property type="entry name" value="NudC-like_C"/>
</dbReference>
<sequence length="331" mass="36217">MKSGVVCKGNGAYGEAMKQNLVPLAGGELNRAAHLRANAADLCGREDAVFVPYWRGRVPLDAAGKLAFLTQDAFPEIIRNDLFLGVLPNGQPVFSRDVSELDAEETKSEPVQSSPWSHVSVECAELPDITFYDLRVVMTELTPLEAEIAGTARGLCEWHRTHGFCAACGARTEMSQGGWQRDCPSCSASHYPRTDPVVIMLVTHGNSVLLGRNPAWPDRMYSLLAGFVEPGEPIEAAVRREVFEEAGVRVGQVDYVTSQPWPFPASLMLGCRAVAVSTEITVDPVEIEDARWVRREELACAMAGQHPEISPPRKGAIAQVLMSKWLADSWE</sequence>
<protein>
    <recommendedName>
        <fullName evidence="4">NAD(+) diphosphatase</fullName>
        <ecNumber evidence="4">3.6.1.22</ecNumber>
    </recommendedName>
</protein>
<keyword evidence="12" id="KW-1185">Reference proteome</keyword>
<dbReference type="CDD" id="cd03429">
    <property type="entry name" value="NUDIX_NADH_pyrophosphatase_Nudt13"/>
    <property type="match status" value="1"/>
</dbReference>
<proteinExistence type="inferred from homology"/>
<evidence type="ECO:0000256" key="2">
    <source>
        <dbReference type="ARBA" id="ARBA00001947"/>
    </source>
</evidence>
<evidence type="ECO:0000256" key="9">
    <source>
        <dbReference type="ARBA" id="ARBA00023679"/>
    </source>
</evidence>
<dbReference type="GO" id="GO:0019677">
    <property type="term" value="P:NAD+ catabolic process"/>
    <property type="evidence" value="ECO:0007669"/>
    <property type="project" value="TreeGrafter"/>
</dbReference>
<keyword evidence="6" id="KW-0378">Hydrolase</keyword>
<evidence type="ECO:0000256" key="7">
    <source>
        <dbReference type="ARBA" id="ARBA00022842"/>
    </source>
</evidence>
<dbReference type="Pfam" id="PF09297">
    <property type="entry name" value="Zn_ribbon_NUD"/>
    <property type="match status" value="1"/>
</dbReference>
<keyword evidence="7" id="KW-0460">Magnesium</keyword>
<name>A0A1I3VS93_9RHOB</name>